<gene>
    <name evidence="3" type="ORF">MKZ38_005286</name>
</gene>
<dbReference type="Pfam" id="PF00775">
    <property type="entry name" value="Dioxygenase_C"/>
    <property type="match status" value="1"/>
</dbReference>
<protein>
    <recommendedName>
        <fullName evidence="2">Intradiol ring-cleavage dioxygenases domain-containing protein</fullName>
    </recommendedName>
</protein>
<reference evidence="3" key="1">
    <citation type="submission" date="2022-07" db="EMBL/GenBank/DDBJ databases">
        <title>Draft genome sequence of Zalerion maritima ATCC 34329, a (micro)plastics degrading marine fungus.</title>
        <authorList>
            <person name="Paco A."/>
            <person name="Goncalves M.F.M."/>
            <person name="Rocha-Santos T.A.P."/>
            <person name="Alves A."/>
        </authorList>
    </citation>
    <scope>NUCLEOTIDE SEQUENCE</scope>
    <source>
        <strain evidence="3">ATCC 34329</strain>
    </source>
</reference>
<dbReference type="AlphaFoldDB" id="A0AAD5RKD5"/>
<comment type="caution">
    <text evidence="3">The sequence shown here is derived from an EMBL/GenBank/DDBJ whole genome shotgun (WGS) entry which is preliminary data.</text>
</comment>
<dbReference type="InterPro" id="IPR000627">
    <property type="entry name" value="Intradiol_dOase_C"/>
</dbReference>
<dbReference type="CDD" id="cd03457">
    <property type="entry name" value="intradiol_dioxygenase_like"/>
    <property type="match status" value="1"/>
</dbReference>
<sequence length="376" mass="39961">MRFTNVGIAALAANLASAHPGHNIKQEAVVRRDAMKAMKGPRSLGHCAEKIKSRGLERKNVLRRNNLMNTLVQKRGLKARDLDSVLATSHLSSEDYDLDTDEATLFASNGSCVLTPEVTQGPYYVDGEYVREDMSEDQPGVPLYIDAQVLDVDTCDPVESVYVEAWHCNATGVYSGIVASGNGDSSDESNMDNTFLRGVQATDSEGVVGFQSIFPGHYTSRATHIHVFVHANASELANGTIMDTTASHVGQMFFDQDLISGVEDTSPYSTNTQELTTNEEDLILSEEADGVDPVMEYVLLGDTVEDGILAWLSFGIDASSSYSVNSAATYYEDGGIASEDTGFGGGEAPSGSMPSGTLPSGVAPGASASGVAKKKC</sequence>
<dbReference type="InterPro" id="IPR015889">
    <property type="entry name" value="Intradiol_dOase_core"/>
</dbReference>
<accession>A0AAD5RKD5</accession>
<evidence type="ECO:0000313" key="4">
    <source>
        <dbReference type="Proteomes" id="UP001201980"/>
    </source>
</evidence>
<feature type="region of interest" description="Disordered" evidence="1">
    <location>
        <begin position="341"/>
        <end position="376"/>
    </location>
</feature>
<proteinExistence type="predicted"/>
<organism evidence="3 4">
    <name type="scientific">Zalerion maritima</name>
    <dbReference type="NCBI Taxonomy" id="339359"/>
    <lineage>
        <taxon>Eukaryota</taxon>
        <taxon>Fungi</taxon>
        <taxon>Dikarya</taxon>
        <taxon>Ascomycota</taxon>
        <taxon>Pezizomycotina</taxon>
        <taxon>Sordariomycetes</taxon>
        <taxon>Lulworthiomycetidae</taxon>
        <taxon>Lulworthiales</taxon>
        <taxon>Lulworthiaceae</taxon>
        <taxon>Zalerion</taxon>
    </lineage>
</organism>
<evidence type="ECO:0000259" key="2">
    <source>
        <dbReference type="Pfam" id="PF00775"/>
    </source>
</evidence>
<dbReference type="EMBL" id="JAKWBI020000316">
    <property type="protein sequence ID" value="KAJ2896716.1"/>
    <property type="molecule type" value="Genomic_DNA"/>
</dbReference>
<evidence type="ECO:0000256" key="1">
    <source>
        <dbReference type="SAM" id="MobiDB-lite"/>
    </source>
</evidence>
<feature type="domain" description="Intradiol ring-cleavage dioxygenases" evidence="2">
    <location>
        <begin position="126"/>
        <end position="222"/>
    </location>
</feature>
<evidence type="ECO:0000313" key="3">
    <source>
        <dbReference type="EMBL" id="KAJ2896716.1"/>
    </source>
</evidence>
<dbReference type="SUPFAM" id="SSF49482">
    <property type="entry name" value="Aromatic compound dioxygenase"/>
    <property type="match status" value="1"/>
</dbReference>
<dbReference type="GO" id="GO:0008199">
    <property type="term" value="F:ferric iron binding"/>
    <property type="evidence" value="ECO:0007669"/>
    <property type="project" value="InterPro"/>
</dbReference>
<keyword evidence="4" id="KW-1185">Reference proteome</keyword>
<name>A0AAD5RKD5_9PEZI</name>
<dbReference type="Gene3D" id="2.60.130.10">
    <property type="entry name" value="Aromatic compound dioxygenase"/>
    <property type="match status" value="1"/>
</dbReference>
<dbReference type="GO" id="GO:0016702">
    <property type="term" value="F:oxidoreductase activity, acting on single donors with incorporation of molecular oxygen, incorporation of two atoms of oxygen"/>
    <property type="evidence" value="ECO:0007669"/>
    <property type="project" value="InterPro"/>
</dbReference>
<feature type="compositionally biased region" description="Low complexity" evidence="1">
    <location>
        <begin position="359"/>
        <end position="376"/>
    </location>
</feature>
<dbReference type="PANTHER" id="PTHR34315:SF1">
    <property type="entry name" value="INTRADIOL RING-CLEAVAGE DIOXYGENASES DOMAIN-CONTAINING PROTEIN-RELATED"/>
    <property type="match status" value="1"/>
</dbReference>
<dbReference type="Proteomes" id="UP001201980">
    <property type="component" value="Unassembled WGS sequence"/>
</dbReference>
<dbReference type="PANTHER" id="PTHR34315">
    <property type="match status" value="1"/>
</dbReference>